<dbReference type="GO" id="GO:0006508">
    <property type="term" value="P:proteolysis"/>
    <property type="evidence" value="ECO:0007669"/>
    <property type="project" value="InterPro"/>
</dbReference>
<proteinExistence type="predicted"/>
<organism evidence="2">
    <name type="scientific">termite gut metagenome</name>
    <dbReference type="NCBI Taxonomy" id="433724"/>
    <lineage>
        <taxon>unclassified sequences</taxon>
        <taxon>metagenomes</taxon>
        <taxon>organismal metagenomes</taxon>
    </lineage>
</organism>
<comment type="caution">
    <text evidence="2">The sequence shown here is derived from an EMBL/GenBank/DDBJ whole genome shotgun (WGS) entry which is preliminary data.</text>
</comment>
<dbReference type="AlphaFoldDB" id="A0A5J4SLB7"/>
<evidence type="ECO:0000313" key="2">
    <source>
        <dbReference type="EMBL" id="KAA6346777.1"/>
    </source>
</evidence>
<dbReference type="InterPro" id="IPR029058">
    <property type="entry name" value="AB_hydrolase_fold"/>
</dbReference>
<dbReference type="SUPFAM" id="SSF53474">
    <property type="entry name" value="alpha/beta-Hydrolases"/>
    <property type="match status" value="1"/>
</dbReference>
<dbReference type="Gene3D" id="3.40.50.1820">
    <property type="entry name" value="alpha/beta hydrolase"/>
    <property type="match status" value="1"/>
</dbReference>
<feature type="region of interest" description="Disordered" evidence="1">
    <location>
        <begin position="26"/>
        <end position="47"/>
    </location>
</feature>
<dbReference type="InterPro" id="IPR001563">
    <property type="entry name" value="Peptidase_S10"/>
</dbReference>
<reference evidence="2" key="1">
    <citation type="submission" date="2019-03" db="EMBL/GenBank/DDBJ databases">
        <title>Single cell metagenomics reveals metabolic interactions within the superorganism composed of flagellate Streblomastix strix and complex community of Bacteroidetes bacteria on its surface.</title>
        <authorList>
            <person name="Treitli S.C."/>
            <person name="Kolisko M."/>
            <person name="Husnik F."/>
            <person name="Keeling P."/>
            <person name="Hampl V."/>
        </authorList>
    </citation>
    <scope>NUCLEOTIDE SEQUENCE</scope>
    <source>
        <strain evidence="2">STM</strain>
    </source>
</reference>
<protein>
    <recommendedName>
        <fullName evidence="3">Carboxypeptidase</fullName>
    </recommendedName>
</protein>
<dbReference type="GO" id="GO:0004185">
    <property type="term" value="F:serine-type carboxypeptidase activity"/>
    <property type="evidence" value="ECO:0007669"/>
    <property type="project" value="InterPro"/>
</dbReference>
<name>A0A5J4SLB7_9ZZZZ</name>
<sequence length="515" mass="57644">MKTKHLLATWCLCALATSTLSAQAPVNQTRGNAPGRNVSGGSVSVNPDTTVVTKHQTTIKGQTISYTATTGNQPVWDENRKPIAAVNYTYYERDGIKDHSTRPLVISFNGGPGSASLWMEIGFTGPVLLRLDSEGYPVMPYGTDKNPYSILDVADIVYINPVNTGYSRILSADTDKKQFFGVNEDIRYLASWITTFVTRTNRWTSPKYLIGESYGTTRASGLSLELQSRHNLFLNGVILVSATDLGLRRDGPVREALTLPYMAATAWYHKALASDLQQKDLLQILPEVEKFTVEEYIPALAWGGALPADKRSEIAKKVAHYAGLSEQAVLSHNLTISTRFFWKELLRDKGFTIGRLDSRYKGIDNQDGGESPDYNAEMAAWGHSFAPAINDYLRNDLNYKTDLEYNLSGSVNPWNRENDRTGQNLMSAVAQNPYLKVLLLAGYYDGGCDYFNAKYNFWQMDKGGKFQDRFSFKGYRSGHMMYIRSEDLKQANDDIRSFIKTSLPKENVSARYDAK</sequence>
<dbReference type="EMBL" id="SNRY01000118">
    <property type="protein sequence ID" value="KAA6346777.1"/>
    <property type="molecule type" value="Genomic_DNA"/>
</dbReference>
<dbReference type="Pfam" id="PF00450">
    <property type="entry name" value="Peptidase_S10"/>
    <property type="match status" value="1"/>
</dbReference>
<accession>A0A5J4SLB7</accession>
<gene>
    <name evidence="2" type="ORF">EZS27_005722</name>
</gene>
<evidence type="ECO:0008006" key="3">
    <source>
        <dbReference type="Google" id="ProtNLM"/>
    </source>
</evidence>
<evidence type="ECO:0000256" key="1">
    <source>
        <dbReference type="SAM" id="MobiDB-lite"/>
    </source>
</evidence>